<proteinExistence type="predicted"/>
<gene>
    <name evidence="1" type="ORF">GQN54_13865</name>
</gene>
<sequence length="87" mass="10078">MIKHPTHQNKLITRQEVVNLSFARLFFIEEFNIVEVEYQAHSTIDTEEALAIVAAIYQFNKGEKRYFLINATQEFINLTADAINLCS</sequence>
<accession>A0A6N9NMU6</accession>
<organism evidence="1 2">
    <name type="scientific">Acidiluteibacter ferrifornacis</name>
    <dbReference type="NCBI Taxonomy" id="2692424"/>
    <lineage>
        <taxon>Bacteria</taxon>
        <taxon>Pseudomonadati</taxon>
        <taxon>Bacteroidota</taxon>
        <taxon>Flavobacteriia</taxon>
        <taxon>Flavobacteriales</taxon>
        <taxon>Cryomorphaceae</taxon>
        <taxon>Acidiluteibacter</taxon>
    </lineage>
</organism>
<evidence type="ECO:0000313" key="2">
    <source>
        <dbReference type="Proteomes" id="UP000470771"/>
    </source>
</evidence>
<dbReference type="EMBL" id="WWNE01000014">
    <property type="protein sequence ID" value="NBG67212.1"/>
    <property type="molecule type" value="Genomic_DNA"/>
</dbReference>
<dbReference type="Proteomes" id="UP000470771">
    <property type="component" value="Unassembled WGS sequence"/>
</dbReference>
<dbReference type="AlphaFoldDB" id="A0A6N9NMU6"/>
<reference evidence="1 2" key="1">
    <citation type="submission" date="2019-12" db="EMBL/GenBank/DDBJ databases">
        <authorList>
            <person name="Zhao J."/>
        </authorList>
    </citation>
    <scope>NUCLEOTIDE SEQUENCE [LARGE SCALE GENOMIC DNA]</scope>
    <source>
        <strain evidence="1 2">S-15</strain>
    </source>
</reference>
<name>A0A6N9NMU6_9FLAO</name>
<comment type="caution">
    <text evidence="1">The sequence shown here is derived from an EMBL/GenBank/DDBJ whole genome shotgun (WGS) entry which is preliminary data.</text>
</comment>
<keyword evidence="2" id="KW-1185">Reference proteome</keyword>
<dbReference type="RefSeq" id="WP_160634169.1">
    <property type="nucleotide sequence ID" value="NZ_WWNE01000014.1"/>
</dbReference>
<evidence type="ECO:0000313" key="1">
    <source>
        <dbReference type="EMBL" id="NBG67212.1"/>
    </source>
</evidence>
<protein>
    <submittedName>
        <fullName evidence="1">Uncharacterized protein</fullName>
    </submittedName>
</protein>